<dbReference type="InterPro" id="IPR003423">
    <property type="entry name" value="OMP_efflux"/>
</dbReference>
<organism evidence="3 4">
    <name type="scientific">Hymenobacter saemangeumensis</name>
    <dbReference type="NCBI Taxonomy" id="1084522"/>
    <lineage>
        <taxon>Bacteria</taxon>
        <taxon>Pseudomonadati</taxon>
        <taxon>Bacteroidota</taxon>
        <taxon>Cytophagia</taxon>
        <taxon>Cytophagales</taxon>
        <taxon>Hymenobacteraceae</taxon>
        <taxon>Hymenobacter</taxon>
    </lineage>
</organism>
<dbReference type="Pfam" id="PF02321">
    <property type="entry name" value="OEP"/>
    <property type="match status" value="2"/>
</dbReference>
<comment type="similarity">
    <text evidence="1">Belongs to the outer membrane factor (OMF) (TC 1.B.17) family.</text>
</comment>
<evidence type="ECO:0000256" key="1">
    <source>
        <dbReference type="ARBA" id="ARBA00007613"/>
    </source>
</evidence>
<feature type="signal peptide" evidence="2">
    <location>
        <begin position="1"/>
        <end position="20"/>
    </location>
</feature>
<gene>
    <name evidence="3" type="ORF">GCM10023185_06120</name>
</gene>
<dbReference type="Proteomes" id="UP001501153">
    <property type="component" value="Unassembled WGS sequence"/>
</dbReference>
<keyword evidence="2" id="KW-0732">Signal</keyword>
<dbReference type="EMBL" id="BAABGZ010000010">
    <property type="protein sequence ID" value="GAA4349406.1"/>
    <property type="molecule type" value="Genomic_DNA"/>
</dbReference>
<proteinExistence type="inferred from homology"/>
<sequence length="432" mass="49067">MLRLLLLTGLLAASTIQLRARPLAQTEQQADTLRLTLPEAEQRFAQRNLTLLAQNYNITVAQAQAVQARLLDNPSLYLEQDVLGRRLLSREVPDGTPGSEVIFSFQQLVSLAGRRRAAGKAAEQAAIVERYNLEDLLRNLRFQLRTTFYDIFYKQQTLRVYESEIPSLRHTVEQYQGQYEKGNIALKEVIRLKAFLFSLESERLALLNELTSHQADLHILLRDSTDTNYQPVANVERVKQLTLNAFPETALTDSALARRADVLARKAGVEQQNLNLRLQRTLAKPDLAVGYTYDRAGSYINNYHALTLGMSVPVFNRNQGNIQAAKAQIAGAQAQLELQQLAVRHEVREAYQLARQADELYRHTNRDLVPFSNLIDAIERSYAKRVIGIVEYLDFYEAYKNNVAQVNALRANRVRAFEQINLAVGKTVFRAE</sequence>
<feature type="chain" id="PRO_5045274728" evidence="2">
    <location>
        <begin position="21"/>
        <end position="432"/>
    </location>
</feature>
<dbReference type="Gene3D" id="1.20.1600.10">
    <property type="entry name" value="Outer membrane efflux proteins (OEP)"/>
    <property type="match status" value="1"/>
</dbReference>
<name>A0ABP8I1H9_9BACT</name>
<dbReference type="PANTHER" id="PTHR30203">
    <property type="entry name" value="OUTER MEMBRANE CATION EFFLUX PROTEIN"/>
    <property type="match status" value="1"/>
</dbReference>
<accession>A0ABP8I1H9</accession>
<dbReference type="SUPFAM" id="SSF56954">
    <property type="entry name" value="Outer membrane efflux proteins (OEP)"/>
    <property type="match status" value="1"/>
</dbReference>
<comment type="caution">
    <text evidence="3">The sequence shown here is derived from an EMBL/GenBank/DDBJ whole genome shotgun (WGS) entry which is preliminary data.</text>
</comment>
<evidence type="ECO:0000313" key="3">
    <source>
        <dbReference type="EMBL" id="GAA4349406.1"/>
    </source>
</evidence>
<reference evidence="4" key="1">
    <citation type="journal article" date="2019" name="Int. J. Syst. Evol. Microbiol.">
        <title>The Global Catalogue of Microorganisms (GCM) 10K type strain sequencing project: providing services to taxonomists for standard genome sequencing and annotation.</title>
        <authorList>
            <consortium name="The Broad Institute Genomics Platform"/>
            <consortium name="The Broad Institute Genome Sequencing Center for Infectious Disease"/>
            <person name="Wu L."/>
            <person name="Ma J."/>
        </authorList>
    </citation>
    <scope>NUCLEOTIDE SEQUENCE [LARGE SCALE GENOMIC DNA]</scope>
    <source>
        <strain evidence="4">JCM 17923</strain>
    </source>
</reference>
<keyword evidence="4" id="KW-1185">Reference proteome</keyword>
<dbReference type="InterPro" id="IPR010131">
    <property type="entry name" value="MdtP/NodT-like"/>
</dbReference>
<dbReference type="RefSeq" id="WP_345233700.1">
    <property type="nucleotide sequence ID" value="NZ_BAABGZ010000010.1"/>
</dbReference>
<dbReference type="PANTHER" id="PTHR30203:SF23">
    <property type="entry name" value="OUTER MEMBRANE EFFLUX PROTEIN"/>
    <property type="match status" value="1"/>
</dbReference>
<evidence type="ECO:0000313" key="4">
    <source>
        <dbReference type="Proteomes" id="UP001501153"/>
    </source>
</evidence>
<protein>
    <submittedName>
        <fullName evidence="3">TolC family protein</fullName>
    </submittedName>
</protein>
<evidence type="ECO:0000256" key="2">
    <source>
        <dbReference type="SAM" id="SignalP"/>
    </source>
</evidence>